<keyword evidence="5 7" id="KW-0378">Hydrolase</keyword>
<dbReference type="SUPFAM" id="SSF56300">
    <property type="entry name" value="Metallo-dependent phosphatases"/>
    <property type="match status" value="1"/>
</dbReference>
<dbReference type="Pfam" id="PF00149">
    <property type="entry name" value="Metallophos"/>
    <property type="match status" value="1"/>
</dbReference>
<dbReference type="InterPro" id="IPR004593">
    <property type="entry name" value="SbcD"/>
</dbReference>
<dbReference type="Gene3D" id="3.60.21.10">
    <property type="match status" value="1"/>
</dbReference>
<sequence>MKFMHISDLHIGKRVNEFSMLEDQKVILSEIIEIATEQEVNGVIIAGDIYDKTVPSAEAVDVFDDFITELSSKDIPLFIISGNHDSPERLDFGSRIMGKHKVHIAGQFDGEIKAVTMDDDDGKIHIYLMPYLKPALVNRKLSIESVSFDECVRAALAKTAVNFEERNILVAHQFVTAGGNAPERSDSESKSLGGMDNVDVSAFAGFDYVALGHIHGPQQMGRETVRYSGSPLKYSFSECRHKKSVTIIELKEKGNLTYKQIELHPLRDMKEIRCSLSELMAGKTLKTVSADCYVHVILTDEDEIIDAIGKVREIYPFVMLLDFDNRRTQENLNLNQLTGEDLKQKSPLELFGDFYVNQNNIEMTESQSNLFAEIAERMEGRSL</sequence>
<accession>A0ABR6WUG8</accession>
<evidence type="ECO:0000256" key="6">
    <source>
        <dbReference type="ARBA" id="ARBA00022839"/>
    </source>
</evidence>
<feature type="domain" description="Calcineurin-like phosphoesterase" evidence="8">
    <location>
        <begin position="1"/>
        <end position="217"/>
    </location>
</feature>
<dbReference type="InterPro" id="IPR029052">
    <property type="entry name" value="Metallo-depent_PP-like"/>
</dbReference>
<evidence type="ECO:0000259" key="8">
    <source>
        <dbReference type="Pfam" id="PF00149"/>
    </source>
</evidence>
<dbReference type="NCBIfam" id="TIGR00619">
    <property type="entry name" value="sbcd"/>
    <property type="match status" value="1"/>
</dbReference>
<feature type="domain" description="Nuclease SbcCD subunit D C-terminal" evidence="9">
    <location>
        <begin position="265"/>
        <end position="358"/>
    </location>
</feature>
<dbReference type="InterPro" id="IPR004843">
    <property type="entry name" value="Calcineurin-like_PHP"/>
</dbReference>
<evidence type="ECO:0000313" key="11">
    <source>
        <dbReference type="Proteomes" id="UP000603234"/>
    </source>
</evidence>
<keyword evidence="6 7" id="KW-0269">Exonuclease</keyword>
<dbReference type="InterPro" id="IPR041796">
    <property type="entry name" value="Mre11_N"/>
</dbReference>
<evidence type="ECO:0000256" key="4">
    <source>
        <dbReference type="ARBA" id="ARBA00022722"/>
    </source>
</evidence>
<dbReference type="RefSeq" id="WP_186841947.1">
    <property type="nucleotide sequence ID" value="NZ_WJBC01000007.1"/>
</dbReference>
<evidence type="ECO:0000256" key="1">
    <source>
        <dbReference type="ARBA" id="ARBA00010555"/>
    </source>
</evidence>
<dbReference type="GO" id="GO:0004527">
    <property type="term" value="F:exonuclease activity"/>
    <property type="evidence" value="ECO:0007669"/>
    <property type="project" value="UniProtKB-KW"/>
</dbReference>
<keyword evidence="7" id="KW-0233">DNA recombination</keyword>
<comment type="function">
    <text evidence="7">SbcCD cleaves DNA hairpin structures. These structures can inhibit DNA replication and are intermediates in certain DNA recombination reactions. The complex acts as a 3'-&gt;5' double strand exonuclease that can open hairpins. It also has a 5' single-strand endonuclease activity.</text>
</comment>
<dbReference type="PANTHER" id="PTHR30337:SF0">
    <property type="entry name" value="NUCLEASE SBCCD SUBUNIT D"/>
    <property type="match status" value="1"/>
</dbReference>
<evidence type="ECO:0000256" key="2">
    <source>
        <dbReference type="ARBA" id="ARBA00011322"/>
    </source>
</evidence>
<dbReference type="InterPro" id="IPR026843">
    <property type="entry name" value="SbcD_C"/>
</dbReference>
<evidence type="ECO:0000259" key="9">
    <source>
        <dbReference type="Pfam" id="PF12320"/>
    </source>
</evidence>
<dbReference type="CDD" id="cd00840">
    <property type="entry name" value="MPP_Mre11_N"/>
    <property type="match status" value="1"/>
</dbReference>
<keyword evidence="7" id="KW-0255">Endonuclease</keyword>
<evidence type="ECO:0000256" key="3">
    <source>
        <dbReference type="ARBA" id="ARBA00013365"/>
    </source>
</evidence>
<comment type="similarity">
    <text evidence="1 7">Belongs to the SbcD family.</text>
</comment>
<comment type="subunit">
    <text evidence="2 7">Heterodimer of SbcC and SbcD.</text>
</comment>
<evidence type="ECO:0000256" key="7">
    <source>
        <dbReference type="RuleBase" id="RU363069"/>
    </source>
</evidence>
<evidence type="ECO:0000256" key="5">
    <source>
        <dbReference type="ARBA" id="ARBA00022801"/>
    </source>
</evidence>
<reference evidence="10 11" key="1">
    <citation type="journal article" date="2020" name="mSystems">
        <title>Defining Genomic and Predicted Metabolic Features of the Acetobacterium Genus.</title>
        <authorList>
            <person name="Ross D.E."/>
            <person name="Marshall C.W."/>
            <person name="Gulliver D."/>
            <person name="May H.D."/>
            <person name="Norman R.S."/>
        </authorList>
    </citation>
    <scope>NUCLEOTIDE SEQUENCE [LARGE SCALE GENOMIC DNA]</scope>
    <source>
        <strain evidence="10 11">DSM 8238</strain>
    </source>
</reference>
<name>A0ABR6WUG8_9FIRM</name>
<protein>
    <recommendedName>
        <fullName evidence="3 7">Nuclease SbcCD subunit D</fullName>
    </recommendedName>
</protein>
<dbReference type="InterPro" id="IPR050535">
    <property type="entry name" value="DNA_Repair-Maintenance_Comp"/>
</dbReference>
<proteinExistence type="inferred from homology"/>
<evidence type="ECO:0000313" key="10">
    <source>
        <dbReference type="EMBL" id="MBC3804058.1"/>
    </source>
</evidence>
<keyword evidence="11" id="KW-1185">Reference proteome</keyword>
<keyword evidence="4 7" id="KW-0540">Nuclease</keyword>
<dbReference type="Pfam" id="PF12320">
    <property type="entry name" value="SbcD_C"/>
    <property type="match status" value="1"/>
</dbReference>
<dbReference type="Proteomes" id="UP000603234">
    <property type="component" value="Unassembled WGS sequence"/>
</dbReference>
<gene>
    <name evidence="7 10" type="primary">sbcD</name>
    <name evidence="10" type="ORF">GH808_06355</name>
</gene>
<organism evidence="10 11">
    <name type="scientific">Acetobacterium fimetarium</name>
    <dbReference type="NCBI Taxonomy" id="52691"/>
    <lineage>
        <taxon>Bacteria</taxon>
        <taxon>Bacillati</taxon>
        <taxon>Bacillota</taxon>
        <taxon>Clostridia</taxon>
        <taxon>Eubacteriales</taxon>
        <taxon>Eubacteriaceae</taxon>
        <taxon>Acetobacterium</taxon>
    </lineage>
</organism>
<comment type="caution">
    <text evidence="10">The sequence shown here is derived from an EMBL/GenBank/DDBJ whole genome shotgun (WGS) entry which is preliminary data.</text>
</comment>
<keyword evidence="7" id="KW-0235">DNA replication</keyword>
<dbReference type="EMBL" id="WJBC01000007">
    <property type="protein sequence ID" value="MBC3804058.1"/>
    <property type="molecule type" value="Genomic_DNA"/>
</dbReference>
<dbReference type="PANTHER" id="PTHR30337">
    <property type="entry name" value="COMPONENT OF ATP-DEPENDENT DSDNA EXONUCLEASE"/>
    <property type="match status" value="1"/>
</dbReference>